<protein>
    <recommendedName>
        <fullName evidence="3">tRNA threonylcarbamoyladenosine biosynthesis protein TsaE</fullName>
    </recommendedName>
    <alternativeName>
        <fullName evidence="10">t(6)A37 threonylcarbamoyladenosine biosynthesis protein TsaE</fullName>
    </alternativeName>
</protein>
<evidence type="ECO:0000256" key="3">
    <source>
        <dbReference type="ARBA" id="ARBA00019010"/>
    </source>
</evidence>
<keyword evidence="7" id="KW-0547">Nucleotide-binding</keyword>
<gene>
    <name evidence="11" type="ORF">PLANPX_2238</name>
</gene>
<dbReference type="GO" id="GO:0002949">
    <property type="term" value="P:tRNA threonylcarbamoyladenosine modification"/>
    <property type="evidence" value="ECO:0007669"/>
    <property type="project" value="InterPro"/>
</dbReference>
<dbReference type="NCBIfam" id="TIGR00150">
    <property type="entry name" value="T6A_YjeE"/>
    <property type="match status" value="1"/>
</dbReference>
<evidence type="ECO:0000256" key="2">
    <source>
        <dbReference type="ARBA" id="ARBA00007599"/>
    </source>
</evidence>
<comment type="subcellular location">
    <subcellularLocation>
        <location evidence="1">Cytoplasm</location>
    </subcellularLocation>
</comment>
<dbReference type="RefSeq" id="WP_198421870.1">
    <property type="nucleotide sequence ID" value="NZ_AP021861.1"/>
</dbReference>
<dbReference type="PANTHER" id="PTHR33540">
    <property type="entry name" value="TRNA THREONYLCARBAMOYLADENOSINE BIOSYNTHESIS PROTEIN TSAE"/>
    <property type="match status" value="1"/>
</dbReference>
<accession>A0A5K7XE63</accession>
<keyword evidence="8" id="KW-0067">ATP-binding</keyword>
<dbReference type="Pfam" id="PF02367">
    <property type="entry name" value="TsaE"/>
    <property type="match status" value="1"/>
</dbReference>
<dbReference type="GO" id="GO:0005524">
    <property type="term" value="F:ATP binding"/>
    <property type="evidence" value="ECO:0007669"/>
    <property type="project" value="UniProtKB-KW"/>
</dbReference>
<dbReference type="Proteomes" id="UP000326837">
    <property type="component" value="Chromosome"/>
</dbReference>
<dbReference type="KEGG" id="lpav:PLANPX_2238"/>
<dbReference type="InterPro" id="IPR027417">
    <property type="entry name" value="P-loop_NTPase"/>
</dbReference>
<keyword evidence="12" id="KW-1185">Reference proteome</keyword>
<evidence type="ECO:0000256" key="1">
    <source>
        <dbReference type="ARBA" id="ARBA00004496"/>
    </source>
</evidence>
<proteinExistence type="inferred from homology"/>
<name>A0A5K7XE63_9BACT</name>
<keyword evidence="6" id="KW-0479">Metal-binding</keyword>
<evidence type="ECO:0000256" key="4">
    <source>
        <dbReference type="ARBA" id="ARBA00022490"/>
    </source>
</evidence>
<dbReference type="AlphaFoldDB" id="A0A5K7XE63"/>
<dbReference type="PANTHER" id="PTHR33540:SF2">
    <property type="entry name" value="TRNA THREONYLCARBAMOYLADENOSINE BIOSYNTHESIS PROTEIN TSAE"/>
    <property type="match status" value="1"/>
</dbReference>
<sequence length="159" mass="17388">MFEFVAKSEADTERLGAALADALPGGTAVALIGTLGAGKTRLVQAFAAAHGVPRDEATSPTFVLVNEYQGRLPIYHFDAYRLRDDDEFIELGPDEYFESNGVTFVEWADRVERCLPREYLEIRCEATGETERRFTLAGRGAGRGAGIAAMVEAIAQELR</sequence>
<evidence type="ECO:0000256" key="6">
    <source>
        <dbReference type="ARBA" id="ARBA00022723"/>
    </source>
</evidence>
<evidence type="ECO:0000313" key="11">
    <source>
        <dbReference type="EMBL" id="BBO32626.1"/>
    </source>
</evidence>
<comment type="similarity">
    <text evidence="2">Belongs to the TsaE family.</text>
</comment>
<evidence type="ECO:0000256" key="10">
    <source>
        <dbReference type="ARBA" id="ARBA00032441"/>
    </source>
</evidence>
<dbReference type="GO" id="GO:0046872">
    <property type="term" value="F:metal ion binding"/>
    <property type="evidence" value="ECO:0007669"/>
    <property type="project" value="UniProtKB-KW"/>
</dbReference>
<evidence type="ECO:0000256" key="7">
    <source>
        <dbReference type="ARBA" id="ARBA00022741"/>
    </source>
</evidence>
<dbReference type="EMBL" id="AP021861">
    <property type="protein sequence ID" value="BBO32626.1"/>
    <property type="molecule type" value="Genomic_DNA"/>
</dbReference>
<dbReference type="GO" id="GO:0005737">
    <property type="term" value="C:cytoplasm"/>
    <property type="evidence" value="ECO:0007669"/>
    <property type="project" value="UniProtKB-SubCell"/>
</dbReference>
<dbReference type="SUPFAM" id="SSF52540">
    <property type="entry name" value="P-loop containing nucleoside triphosphate hydrolases"/>
    <property type="match status" value="1"/>
</dbReference>
<dbReference type="Gene3D" id="3.40.50.300">
    <property type="entry name" value="P-loop containing nucleotide triphosphate hydrolases"/>
    <property type="match status" value="1"/>
</dbReference>
<dbReference type="InterPro" id="IPR003442">
    <property type="entry name" value="T6A_TsaE"/>
</dbReference>
<keyword evidence="9" id="KW-0460">Magnesium</keyword>
<evidence type="ECO:0000256" key="8">
    <source>
        <dbReference type="ARBA" id="ARBA00022840"/>
    </source>
</evidence>
<evidence type="ECO:0000256" key="5">
    <source>
        <dbReference type="ARBA" id="ARBA00022694"/>
    </source>
</evidence>
<keyword evidence="5" id="KW-0819">tRNA processing</keyword>
<keyword evidence="4" id="KW-0963">Cytoplasm</keyword>
<organism evidence="11 12">
    <name type="scientific">Lacipirellula parvula</name>
    <dbReference type="NCBI Taxonomy" id="2650471"/>
    <lineage>
        <taxon>Bacteria</taxon>
        <taxon>Pseudomonadati</taxon>
        <taxon>Planctomycetota</taxon>
        <taxon>Planctomycetia</taxon>
        <taxon>Pirellulales</taxon>
        <taxon>Lacipirellulaceae</taxon>
        <taxon>Lacipirellula</taxon>
    </lineage>
</organism>
<reference evidence="12" key="1">
    <citation type="submission" date="2019-10" db="EMBL/GenBank/DDBJ databases">
        <title>Lacipirellula parvula gen. nov., sp. nov., representing a lineage of planctomycetes widespread in freshwater anoxic habitats, and description of the family Lacipirellulaceae.</title>
        <authorList>
            <person name="Dedysh S.N."/>
            <person name="Kulichevskaya I.S."/>
            <person name="Beletsky A.V."/>
            <person name="Rakitin A.L."/>
            <person name="Mardanov A.V."/>
            <person name="Ivanova A.A."/>
            <person name="Saltykova V.X."/>
            <person name="Rijpstra W.I.C."/>
            <person name="Sinninghe Damste J.S."/>
            <person name="Ravin N.V."/>
        </authorList>
    </citation>
    <scope>NUCLEOTIDE SEQUENCE [LARGE SCALE GENOMIC DNA]</scope>
    <source>
        <strain evidence="12">PX69</strain>
    </source>
</reference>
<evidence type="ECO:0000256" key="9">
    <source>
        <dbReference type="ARBA" id="ARBA00022842"/>
    </source>
</evidence>
<evidence type="ECO:0000313" key="12">
    <source>
        <dbReference type="Proteomes" id="UP000326837"/>
    </source>
</evidence>